<dbReference type="SUPFAM" id="SSF117281">
    <property type="entry name" value="Kelch motif"/>
    <property type="match status" value="1"/>
</dbReference>
<feature type="coiled-coil region" evidence="3">
    <location>
        <begin position="478"/>
        <end position="526"/>
    </location>
</feature>
<dbReference type="PANTHER" id="PTHR46228:SF2">
    <property type="entry name" value="KELCH REPEAT PROTEIN (AFU_ORTHOLOGUE AFUA_4G14350)"/>
    <property type="match status" value="1"/>
</dbReference>
<evidence type="ECO:0000313" key="6">
    <source>
        <dbReference type="Proteomes" id="UP001642409"/>
    </source>
</evidence>
<keyword evidence="1" id="KW-0880">Kelch repeat</keyword>
<reference evidence="4" key="1">
    <citation type="submission" date="2023-06" db="EMBL/GenBank/DDBJ databases">
        <authorList>
            <person name="Kurt Z."/>
        </authorList>
    </citation>
    <scope>NUCLEOTIDE SEQUENCE</scope>
</reference>
<reference evidence="5 6" key="2">
    <citation type="submission" date="2024-07" db="EMBL/GenBank/DDBJ databases">
        <authorList>
            <person name="Akdeniz Z."/>
        </authorList>
    </citation>
    <scope>NUCLEOTIDE SEQUENCE [LARGE SCALE GENOMIC DNA]</scope>
</reference>
<evidence type="ECO:0000256" key="1">
    <source>
        <dbReference type="ARBA" id="ARBA00022441"/>
    </source>
</evidence>
<keyword evidence="3" id="KW-0175">Coiled coil</keyword>
<dbReference type="InterPro" id="IPR006652">
    <property type="entry name" value="Kelch_1"/>
</dbReference>
<accession>A0AA86UAB3</accession>
<dbReference type="AlphaFoldDB" id="A0AA86UAB3"/>
<evidence type="ECO:0000313" key="5">
    <source>
        <dbReference type="EMBL" id="CAL6049874.1"/>
    </source>
</evidence>
<proteinExistence type="predicted"/>
<dbReference type="InterPro" id="IPR015915">
    <property type="entry name" value="Kelch-typ_b-propeller"/>
</dbReference>
<dbReference type="Proteomes" id="UP001642409">
    <property type="component" value="Unassembled WGS sequence"/>
</dbReference>
<name>A0AA86UAB3_9EUKA</name>
<keyword evidence="6" id="KW-1185">Reference proteome</keyword>
<protein>
    <submittedName>
        <fullName evidence="4">Kelch repeat-containing protein</fullName>
    </submittedName>
    <submittedName>
        <fullName evidence="5">Kelch_repeat-containing protein</fullName>
    </submittedName>
</protein>
<dbReference type="PANTHER" id="PTHR46228">
    <property type="entry name" value="KELCH DOMAIN-CONTAINING PROTEIN"/>
    <property type="match status" value="1"/>
</dbReference>
<dbReference type="SMART" id="SM00612">
    <property type="entry name" value="Kelch"/>
    <property type="match status" value="4"/>
</dbReference>
<keyword evidence="2" id="KW-0677">Repeat</keyword>
<evidence type="ECO:0000313" key="4">
    <source>
        <dbReference type="EMBL" id="CAI9944891.1"/>
    </source>
</evidence>
<dbReference type="Pfam" id="PF24681">
    <property type="entry name" value="Kelch_KLHDC2_KLHL20_DRC7"/>
    <property type="match status" value="1"/>
</dbReference>
<dbReference type="EMBL" id="CATOUU010000735">
    <property type="protein sequence ID" value="CAI9944891.1"/>
    <property type="molecule type" value="Genomic_DNA"/>
</dbReference>
<comment type="caution">
    <text evidence="4">The sequence shown here is derived from an EMBL/GenBank/DDBJ whole genome shotgun (WGS) entry which is preliminary data.</text>
</comment>
<dbReference type="Gene3D" id="2.120.10.80">
    <property type="entry name" value="Kelch-type beta propeller"/>
    <property type="match status" value="1"/>
</dbReference>
<evidence type="ECO:0000256" key="3">
    <source>
        <dbReference type="SAM" id="Coils"/>
    </source>
</evidence>
<evidence type="ECO:0000256" key="2">
    <source>
        <dbReference type="ARBA" id="ARBA00022737"/>
    </source>
</evidence>
<feature type="coiled-coil region" evidence="3">
    <location>
        <begin position="420"/>
        <end position="447"/>
    </location>
</feature>
<sequence>MSEIIGYTLSQTPIQLQQARYGCPGGVINQKLITFGGFSKIYHGDTQIATITDKLTIQQKVGPTPRRGHTIASNGVNLYLFGGDSQGSCMNDFWIYSNQWQQVKTTNTPCARYGHSSVIYNNKLYIYGGKNPTTKSLLDDFCVLDLDTLTWSYIQCNENPCGRYGHSLLQLDNKLYLFGGTTSAGRVSDLWQFDLSQQEFKKIFDGYSSDYPCGRSEAACVSVGSSIIVFGGFDGKSALSDIWQIDLHQNTAYQLGETDARYGAGSAHFKVENMGQFGPEQLGDINFAVVPSGSLYEVVRFEHLIFCGQNGKQQFSDVLLLQLYQLKEVKKILRNQVKDEIVVKIELPEVQPQIVQKIQQQQQIIENQQIVDGNKLQIEKEQITSKQQIFDQQTNLAHQQTDLPEQKLSKEQEKANETFQNQVIQICESFKEKIEKLEETSKLQQAVIIQQNNTIKELDGALNQFINQSKPVEQDLIIRQLNSENEQMKIKLSQFEAGQNDSQRRITRLEEQIKVLICNEVEEEEKKVDLNDLDDILETL</sequence>
<organism evidence="4">
    <name type="scientific">Hexamita inflata</name>
    <dbReference type="NCBI Taxonomy" id="28002"/>
    <lineage>
        <taxon>Eukaryota</taxon>
        <taxon>Metamonada</taxon>
        <taxon>Diplomonadida</taxon>
        <taxon>Hexamitidae</taxon>
        <taxon>Hexamitinae</taxon>
        <taxon>Hexamita</taxon>
    </lineage>
</organism>
<gene>
    <name evidence="4" type="ORF">HINF_LOCUS32536</name>
    <name evidence="5" type="ORF">HINF_LOCUS43616</name>
</gene>
<dbReference type="EMBL" id="CAXDID020000182">
    <property type="protein sequence ID" value="CAL6049874.1"/>
    <property type="molecule type" value="Genomic_DNA"/>
</dbReference>